<accession>A0A0F8WJ10</accession>
<organism evidence="1">
    <name type="scientific">marine sediment metagenome</name>
    <dbReference type="NCBI Taxonomy" id="412755"/>
    <lineage>
        <taxon>unclassified sequences</taxon>
        <taxon>metagenomes</taxon>
        <taxon>ecological metagenomes</taxon>
    </lineage>
</organism>
<dbReference type="PROSITE" id="PS51257">
    <property type="entry name" value="PROKAR_LIPOPROTEIN"/>
    <property type="match status" value="1"/>
</dbReference>
<comment type="caution">
    <text evidence="1">The sequence shown here is derived from an EMBL/GenBank/DDBJ whole genome shotgun (WGS) entry which is preliminary data.</text>
</comment>
<sequence>MNRLFHAYATVLMLLLVFAASACVTPRPQIDSVADAIAVSSADIKSVAQTVQNLCMNTVENGPCAAGSLISTDTKDSFKRSLQGALDYVSTAKRLLAAGHAVDASDNLALADAIILAIQAELERRQ</sequence>
<proteinExistence type="predicted"/>
<evidence type="ECO:0000313" key="1">
    <source>
        <dbReference type="EMBL" id="KKK56847.1"/>
    </source>
</evidence>
<dbReference type="AlphaFoldDB" id="A0A0F8WJ10"/>
<protein>
    <submittedName>
        <fullName evidence="1">Uncharacterized protein</fullName>
    </submittedName>
</protein>
<reference evidence="1" key="1">
    <citation type="journal article" date="2015" name="Nature">
        <title>Complex archaea that bridge the gap between prokaryotes and eukaryotes.</title>
        <authorList>
            <person name="Spang A."/>
            <person name="Saw J.H."/>
            <person name="Jorgensen S.L."/>
            <person name="Zaremba-Niedzwiedzka K."/>
            <person name="Martijn J."/>
            <person name="Lind A.E."/>
            <person name="van Eijk R."/>
            <person name="Schleper C."/>
            <person name="Guy L."/>
            <person name="Ettema T.J."/>
        </authorList>
    </citation>
    <scope>NUCLEOTIDE SEQUENCE</scope>
</reference>
<dbReference type="EMBL" id="LAZR01064786">
    <property type="protein sequence ID" value="KKK56847.1"/>
    <property type="molecule type" value="Genomic_DNA"/>
</dbReference>
<name>A0A0F8WJ10_9ZZZZ</name>
<gene>
    <name evidence="1" type="ORF">LCGC14_3060410</name>
</gene>